<evidence type="ECO:0000259" key="1">
    <source>
        <dbReference type="PROSITE" id="PS50995"/>
    </source>
</evidence>
<dbReference type="SUPFAM" id="SSF46785">
    <property type="entry name" value="Winged helix' DNA-binding domain"/>
    <property type="match status" value="1"/>
</dbReference>
<keyword evidence="3" id="KW-1185">Reference proteome</keyword>
<reference evidence="2 3" key="1">
    <citation type="submission" date="2012-02" db="EMBL/GenBank/DDBJ databases">
        <title>Complete genome sequence of Phycisphaera mikurensis NBRC 102666.</title>
        <authorList>
            <person name="Ankai A."/>
            <person name="Hosoyama A."/>
            <person name="Terui Y."/>
            <person name="Sekine M."/>
            <person name="Fukai R."/>
            <person name="Kato Y."/>
            <person name="Nakamura S."/>
            <person name="Yamada-Narita S."/>
            <person name="Kawakoshi A."/>
            <person name="Fukunaga Y."/>
            <person name="Yamazaki S."/>
            <person name="Fujita N."/>
        </authorList>
    </citation>
    <scope>NUCLEOTIDE SEQUENCE [LARGE SCALE GENOMIC DNA]</scope>
    <source>
        <strain evidence="3">NBRC 102666 / KCTC 22515 / FYK2301M01</strain>
    </source>
</reference>
<proteinExistence type="predicted"/>
<protein>
    <submittedName>
        <fullName evidence="2">MarR family transcriptional regulator</fullName>
    </submittedName>
</protein>
<dbReference type="RefSeq" id="WP_014438151.1">
    <property type="nucleotide sequence ID" value="NC_017080.1"/>
</dbReference>
<accession>I0II53</accession>
<dbReference type="eggNOG" id="COG1846">
    <property type="taxonomic scope" value="Bacteria"/>
</dbReference>
<sequence length="159" mass="17716">MPSRLQRKVGKAGPFDFVQQELYLNLVRTASIAAEPVQRCLKAHGLREPAFNVLRIVAGRGAEGLPSQAIGAHTVSRVPDITRLVDGLEKRGLVERRRCPHDRRVVHVVITAAGRRKAERASRDVDAVHRSQFPGLTEPRIARLIRLLERARERDAGEG</sequence>
<dbReference type="OrthoDB" id="9799747at2"/>
<dbReference type="HOGENOM" id="CLU_083287_27_2_0"/>
<feature type="domain" description="HTH marR-type" evidence="1">
    <location>
        <begin position="19"/>
        <end position="153"/>
    </location>
</feature>
<dbReference type="Proteomes" id="UP000007881">
    <property type="component" value="Chromosome"/>
</dbReference>
<dbReference type="KEGG" id="phm:PSMK_27820"/>
<name>I0II53_PHYMF</name>
<dbReference type="PROSITE" id="PS50995">
    <property type="entry name" value="HTH_MARR_2"/>
    <property type="match status" value="1"/>
</dbReference>
<dbReference type="InterPro" id="IPR039422">
    <property type="entry name" value="MarR/SlyA-like"/>
</dbReference>
<dbReference type="EMBL" id="AP012338">
    <property type="protein sequence ID" value="BAM04941.1"/>
    <property type="molecule type" value="Genomic_DNA"/>
</dbReference>
<evidence type="ECO:0000313" key="3">
    <source>
        <dbReference type="Proteomes" id="UP000007881"/>
    </source>
</evidence>
<dbReference type="AlphaFoldDB" id="I0II53"/>
<dbReference type="InterPro" id="IPR036388">
    <property type="entry name" value="WH-like_DNA-bd_sf"/>
</dbReference>
<dbReference type="InterPro" id="IPR000835">
    <property type="entry name" value="HTH_MarR-typ"/>
</dbReference>
<dbReference type="STRING" id="1142394.PSMK_27820"/>
<dbReference type="InterPro" id="IPR036390">
    <property type="entry name" value="WH_DNA-bd_sf"/>
</dbReference>
<gene>
    <name evidence="2" type="ordered locus">PSMK_27820</name>
</gene>
<organism evidence="2 3">
    <name type="scientific">Phycisphaera mikurensis (strain NBRC 102666 / KCTC 22515 / FYK2301M01)</name>
    <dbReference type="NCBI Taxonomy" id="1142394"/>
    <lineage>
        <taxon>Bacteria</taxon>
        <taxon>Pseudomonadati</taxon>
        <taxon>Planctomycetota</taxon>
        <taxon>Phycisphaerae</taxon>
        <taxon>Phycisphaerales</taxon>
        <taxon>Phycisphaeraceae</taxon>
        <taxon>Phycisphaera</taxon>
    </lineage>
</organism>
<dbReference type="PANTHER" id="PTHR33164:SF101">
    <property type="entry name" value="TRANSCRIPTIONAL REPRESSOR MPRA"/>
    <property type="match status" value="1"/>
</dbReference>
<dbReference type="GO" id="GO:0006950">
    <property type="term" value="P:response to stress"/>
    <property type="evidence" value="ECO:0007669"/>
    <property type="project" value="TreeGrafter"/>
</dbReference>
<dbReference type="Gene3D" id="1.10.10.10">
    <property type="entry name" value="Winged helix-like DNA-binding domain superfamily/Winged helix DNA-binding domain"/>
    <property type="match status" value="1"/>
</dbReference>
<dbReference type="SMART" id="SM00347">
    <property type="entry name" value="HTH_MARR"/>
    <property type="match status" value="1"/>
</dbReference>
<dbReference type="PRINTS" id="PR00598">
    <property type="entry name" value="HTHMARR"/>
</dbReference>
<evidence type="ECO:0000313" key="2">
    <source>
        <dbReference type="EMBL" id="BAM04941.1"/>
    </source>
</evidence>
<dbReference type="GO" id="GO:0003700">
    <property type="term" value="F:DNA-binding transcription factor activity"/>
    <property type="evidence" value="ECO:0007669"/>
    <property type="project" value="InterPro"/>
</dbReference>
<dbReference type="Pfam" id="PF12802">
    <property type="entry name" value="MarR_2"/>
    <property type="match status" value="1"/>
</dbReference>
<dbReference type="PANTHER" id="PTHR33164">
    <property type="entry name" value="TRANSCRIPTIONAL REGULATOR, MARR FAMILY"/>
    <property type="match status" value="1"/>
</dbReference>